<dbReference type="AlphaFoldDB" id="A0A9E1GMZ9"/>
<reference evidence="1" key="1">
    <citation type="submission" date="2021-02" db="EMBL/GenBank/DDBJ databases">
        <title>Infant gut strain persistence is associated with maternal origin, phylogeny, and functional potential including surface adhesion and iron acquisition.</title>
        <authorList>
            <person name="Lou Y.C."/>
        </authorList>
    </citation>
    <scope>NUCLEOTIDE SEQUENCE</scope>
    <source>
        <strain evidence="1">L2_039_000G1_dasL2_039_000G1_maxbin2.maxbin.077</strain>
    </source>
</reference>
<proteinExistence type="predicted"/>
<accession>A0A9E1GMZ9</accession>
<dbReference type="Proteomes" id="UP000811365">
    <property type="component" value="Unassembled WGS sequence"/>
</dbReference>
<evidence type="ECO:0000313" key="1">
    <source>
        <dbReference type="EMBL" id="MBS6623273.1"/>
    </source>
</evidence>
<feature type="non-terminal residue" evidence="1">
    <location>
        <position position="91"/>
    </location>
</feature>
<comment type="caution">
    <text evidence="1">The sequence shown here is derived from an EMBL/GenBank/DDBJ whole genome shotgun (WGS) entry which is preliminary data.</text>
</comment>
<dbReference type="EMBL" id="JAGZYH010000087">
    <property type="protein sequence ID" value="MBS6623273.1"/>
    <property type="molecule type" value="Genomic_DNA"/>
</dbReference>
<sequence length="91" mass="10466">MLEFLFCRNFSKHIQGWIRTAAALSPKTAQKQPSGLFLAARLATSTRAHQKCSAYESTLGFLFCQIIAKTGWRHSHQPVSFYTFRFFSFRS</sequence>
<gene>
    <name evidence="1" type="ORF">KH315_14160</name>
</gene>
<evidence type="ECO:0000313" key="2">
    <source>
        <dbReference type="Proteomes" id="UP000811365"/>
    </source>
</evidence>
<protein>
    <submittedName>
        <fullName evidence="1">Uncharacterized protein</fullName>
    </submittedName>
</protein>
<organism evidence="1 2">
    <name type="scientific">Faecalibacterium prausnitzii</name>
    <dbReference type="NCBI Taxonomy" id="853"/>
    <lineage>
        <taxon>Bacteria</taxon>
        <taxon>Bacillati</taxon>
        <taxon>Bacillota</taxon>
        <taxon>Clostridia</taxon>
        <taxon>Eubacteriales</taxon>
        <taxon>Oscillospiraceae</taxon>
        <taxon>Faecalibacterium</taxon>
    </lineage>
</organism>
<name>A0A9E1GMZ9_9FIRM</name>